<dbReference type="PANTHER" id="PTHR37701">
    <property type="entry name" value="METHYL-CPG-BINDING DOMAIN-CONTAINING PROTEIN 8"/>
    <property type="match status" value="1"/>
</dbReference>
<dbReference type="GO" id="GO:0008270">
    <property type="term" value="F:zinc ion binding"/>
    <property type="evidence" value="ECO:0007669"/>
    <property type="project" value="UniProtKB-KW"/>
</dbReference>
<proteinExistence type="predicted"/>
<dbReference type="SMART" id="SM00355">
    <property type="entry name" value="ZnF_C2H2"/>
    <property type="match status" value="4"/>
</dbReference>
<name>A0A8K0NBX0_COCNU</name>
<evidence type="ECO:0000256" key="1">
    <source>
        <dbReference type="PROSITE-ProRule" id="PRU00042"/>
    </source>
</evidence>
<dbReference type="PANTHER" id="PTHR37701:SF17">
    <property type="entry name" value="METHYL BINDING DOMAIN117"/>
    <property type="match status" value="1"/>
</dbReference>
<dbReference type="EMBL" id="CM017884">
    <property type="protein sequence ID" value="KAG1366525.1"/>
    <property type="molecule type" value="Genomic_DNA"/>
</dbReference>
<protein>
    <recommendedName>
        <fullName evidence="3">C2H2-type domain-containing protein</fullName>
    </recommendedName>
</protein>
<gene>
    <name evidence="4" type="ORF">COCNU_13G003150</name>
</gene>
<feature type="domain" description="C2H2-type" evidence="3">
    <location>
        <begin position="1014"/>
        <end position="1041"/>
    </location>
</feature>
<keyword evidence="5" id="KW-1185">Reference proteome</keyword>
<dbReference type="Proteomes" id="UP000797356">
    <property type="component" value="Chromosome 13"/>
</dbReference>
<feature type="compositionally biased region" description="Polar residues" evidence="2">
    <location>
        <begin position="51"/>
        <end position="60"/>
    </location>
</feature>
<feature type="domain" description="C2H2-type" evidence="3">
    <location>
        <begin position="381"/>
        <end position="408"/>
    </location>
</feature>
<feature type="region of interest" description="Disordered" evidence="2">
    <location>
        <begin position="51"/>
        <end position="113"/>
    </location>
</feature>
<keyword evidence="1" id="KW-0863">Zinc-finger</keyword>
<accession>A0A8K0NBX0</accession>
<dbReference type="InterPro" id="IPR037472">
    <property type="entry name" value="MBD8"/>
</dbReference>
<dbReference type="InterPro" id="IPR013087">
    <property type="entry name" value="Znf_C2H2_type"/>
</dbReference>
<evidence type="ECO:0000313" key="4">
    <source>
        <dbReference type="EMBL" id="KAG1366525.1"/>
    </source>
</evidence>
<evidence type="ECO:0000259" key="3">
    <source>
        <dbReference type="PROSITE" id="PS50157"/>
    </source>
</evidence>
<sequence length="1569" mass="170364">MATEHIPVVDLRLLSQAEINTLSVSCPNAFDLHRCDDVVVPKIDRSVFNESAGSRKQTYSRLRLAPRKPDGPPSSASSSSSSVARRGPRGILTSSASSSAADGGANDDDPGRRENQQIVSFLRQLFAREESFAPPPQPPSQTQTLSLTVATPVSARWNPDADDSSSMALVVVEDRDQDVLNAKGVTVDLVGLGEKVDPFGEELRRRTAGLKTEEDLLRFLSGLEGQWGSRRKRRKIVDASVFGDDLPRGWKLLLGLKRKEGVAWLNCRRYVSFTFLNLWDMQQAAVLTHQEGSAKENGSLSSVTPLSSYSDDSQKQVVLYGVEKQTINEPKSILECHACKLTFGDKDMYLQHQLSFHQRSAKRRRLGRSIGNGVIVKDGKYECQFCHKTFSERHRYNGHIGAHVRYQGLSAEALPDDITTRNILNPSPLAAVPYGFSEMTDLAEQNEGTCNAKSADKLHVDSFQCKIDTKDPGIDHNAKFGCSETTEVACTSISIDDQNDDCNLTNCKSDEILQERNITDDKSDTCIDAISPSVVDVNNVAQYCSPVTTQEASTSKSVDDQANNVDMVNCKSEVVEAGNVGDANPNDGQVNDCDMGGYKTEEIIEATNTKYVRPDASLDAVSSLKNVDNATCESVTEIGQSSSTSISVDNINEYAMTAYKSEEVVDINNAMGVKPIASIESISPSLINVDTNEIDLSSCTVIPEIGKYGTDPKVNSEIHLITMSGNGSTYGIDTFANDIFNGSMGENVLVELDTSGSGLKTQFANSHSLSDKEQATENIMPGEFNATCVDPTFVNGHTGDVETDADCTFDIDMKESVLEEMDKPGNELENCFRSGNAGCEEVVPSDIVANNDGTSYLQLNVVGTSSWVHSSDGVPILDMIPEQCEDELSSVGQKREILPGFEELSFTFLNLWDMQQAAVLTHQEGSAKENGSLSSVTPLSSYSDDSQKQVVLYGVEKQTINEPKSILECHACKLTFGDKDMYLQHQLSFHQRSAKRRRLGRSIGNGVIVKDGKYECQFCHKTFSERHRYNGHIGAHVRYQGLSAEALPDDITTRNILNPSPLAAVPYGFSEMTDLAEQNEGTCNAKSADKLHVDSFQCKIDTKDPGIDHNAKFGCSETTEVACTSISIDDQNDDCNLTNCNSDEFLQERNITDDKSDTCIDAISPSVVDVNNVAQYCSPVTTQEASTSKSVDDQANNVDMVNCKSEVVEAGNVGDANPNDGQVNDCDMGGYKTEEIIEATNTKYVRPDASLDAVSSLKNVDNATCESVTEIGQSSSTSISVDNINEYAMTAYKSEEVVDINNAMGVKPIASIESISPSLINVDTNEIDLSSCTVIPEIGKYGTDPKVNSEIHLITMSGNGSTYGIDTFANDIFNGSMGENVLVELDTSGSGLKTQFANSHSLSDKEQATENIMPGEFNATCVDPTFVNGHTGDVETDADCTFDIDMKESVLEEMDKPGNELENCFRSGNAGCEEVVPSDIVANNDGTSYLQLNVVGTSSWVHSSDGVPILDMIPEQCEDELSSVGQKREILPGFEELREFSHDGSIAVAELQPDSVGFMCPACKAKISG</sequence>
<organism evidence="4 5">
    <name type="scientific">Cocos nucifera</name>
    <name type="common">Coconut palm</name>
    <dbReference type="NCBI Taxonomy" id="13894"/>
    <lineage>
        <taxon>Eukaryota</taxon>
        <taxon>Viridiplantae</taxon>
        <taxon>Streptophyta</taxon>
        <taxon>Embryophyta</taxon>
        <taxon>Tracheophyta</taxon>
        <taxon>Spermatophyta</taxon>
        <taxon>Magnoliopsida</taxon>
        <taxon>Liliopsida</taxon>
        <taxon>Arecaceae</taxon>
        <taxon>Arecoideae</taxon>
        <taxon>Cocoseae</taxon>
        <taxon>Attaleinae</taxon>
        <taxon>Cocos</taxon>
    </lineage>
</organism>
<dbReference type="PROSITE" id="PS50157">
    <property type="entry name" value="ZINC_FINGER_C2H2_2"/>
    <property type="match status" value="2"/>
</dbReference>
<feature type="compositionally biased region" description="Low complexity" evidence="2">
    <location>
        <begin position="94"/>
        <end position="104"/>
    </location>
</feature>
<comment type="caution">
    <text evidence="4">The sequence shown here is derived from an EMBL/GenBank/DDBJ whole genome shotgun (WGS) entry which is preliminary data.</text>
</comment>
<dbReference type="OrthoDB" id="1893318at2759"/>
<reference evidence="4" key="1">
    <citation type="journal article" date="2017" name="Gigascience">
        <title>The genome draft of coconut (Cocos nucifera).</title>
        <authorList>
            <person name="Xiao Y."/>
            <person name="Xu P."/>
            <person name="Fan H."/>
            <person name="Baudouin L."/>
            <person name="Xia W."/>
            <person name="Bocs S."/>
            <person name="Xu J."/>
            <person name="Li Q."/>
            <person name="Guo A."/>
            <person name="Zhou L."/>
            <person name="Li J."/>
            <person name="Wu Y."/>
            <person name="Ma Z."/>
            <person name="Armero A."/>
            <person name="Issali A.E."/>
            <person name="Liu N."/>
            <person name="Peng M."/>
            <person name="Yang Y."/>
        </authorList>
    </citation>
    <scope>NUCLEOTIDE SEQUENCE</scope>
    <source>
        <tissue evidence="4">Spear leaf of Hainan Tall coconut</tissue>
    </source>
</reference>
<keyword evidence="1" id="KW-0479">Metal-binding</keyword>
<feature type="compositionally biased region" description="Low complexity" evidence="2">
    <location>
        <begin position="73"/>
        <end position="85"/>
    </location>
</feature>
<dbReference type="Gene3D" id="3.30.160.60">
    <property type="entry name" value="Classic Zinc Finger"/>
    <property type="match status" value="2"/>
</dbReference>
<dbReference type="PROSITE" id="PS00028">
    <property type="entry name" value="ZINC_FINGER_C2H2_1"/>
    <property type="match status" value="4"/>
</dbReference>
<reference evidence="4" key="2">
    <citation type="submission" date="2019-07" db="EMBL/GenBank/DDBJ databases">
        <authorList>
            <person name="Yang Y."/>
            <person name="Bocs S."/>
            <person name="Baudouin L."/>
        </authorList>
    </citation>
    <scope>NUCLEOTIDE SEQUENCE</scope>
    <source>
        <tissue evidence="4">Spear leaf of Hainan Tall coconut</tissue>
    </source>
</reference>
<evidence type="ECO:0000313" key="5">
    <source>
        <dbReference type="Proteomes" id="UP000797356"/>
    </source>
</evidence>
<keyword evidence="1" id="KW-0862">Zinc</keyword>
<evidence type="ECO:0000256" key="2">
    <source>
        <dbReference type="SAM" id="MobiDB-lite"/>
    </source>
</evidence>